<gene>
    <name evidence="2" type="ORF">A3843_17290</name>
</gene>
<dbReference type="GO" id="GO:0005829">
    <property type="term" value="C:cytosol"/>
    <property type="evidence" value="ECO:0007669"/>
    <property type="project" value="TreeGrafter"/>
</dbReference>
<dbReference type="InterPro" id="IPR004017">
    <property type="entry name" value="Cys_rich_dom"/>
</dbReference>
<dbReference type="RefSeq" id="WP_028482458.1">
    <property type="nucleotide sequence ID" value="NZ_LVVZ01000041.1"/>
</dbReference>
<dbReference type="PANTHER" id="PTHR30296">
    <property type="entry name" value="UNCHARACTERIZED PROTEIN YKGE"/>
    <property type="match status" value="1"/>
</dbReference>
<dbReference type="Proteomes" id="UP000185783">
    <property type="component" value="Unassembled WGS sequence"/>
</dbReference>
<feature type="domain" description="Cysteine-rich" evidence="1">
    <location>
        <begin position="10"/>
        <end position="90"/>
    </location>
</feature>
<dbReference type="PANTHER" id="PTHR30296:SF0">
    <property type="entry name" value="LACTATE UTILIZATION PROTEIN A"/>
    <property type="match status" value="1"/>
</dbReference>
<dbReference type="EMBL" id="LVVZ01000041">
    <property type="protein sequence ID" value="OKL42433.1"/>
    <property type="molecule type" value="Genomic_DNA"/>
</dbReference>
<sequence length="237" mass="25094">MTAVHAPTIGLFTTCLAETFRPAVIQAAMDLLEEAGCDVRMPRNQTCCGFTALQADEPDAAITMASEALACFDGFDTIVTLSPTCSGALKASPKATHQKILTLTDFLWDECRWNAAKAQSAGTLAYLSAQSKPSLFGSDTTGRRLLDKMSGVHIVDFPDPTDIMEPHSKRAATSNHLTGLANRIHKSGAGLVVSEDLGLLLSLAKPLKNLGSGVELRHIAEVLAGRFSTAPIGAIRS</sequence>
<organism evidence="2 3">
    <name type="scientific">Pseudovibrio exalbescens</name>
    <dbReference type="NCBI Taxonomy" id="197461"/>
    <lineage>
        <taxon>Bacteria</taxon>
        <taxon>Pseudomonadati</taxon>
        <taxon>Pseudomonadota</taxon>
        <taxon>Alphaproteobacteria</taxon>
        <taxon>Hyphomicrobiales</taxon>
        <taxon>Stappiaceae</taxon>
        <taxon>Pseudovibrio</taxon>
    </lineage>
</organism>
<keyword evidence="3" id="KW-1185">Reference proteome</keyword>
<evidence type="ECO:0000313" key="2">
    <source>
        <dbReference type="EMBL" id="OKL42433.1"/>
    </source>
</evidence>
<dbReference type="STRING" id="197461.A3843_17290"/>
<name>A0A1U7JCH6_9HYPH</name>
<dbReference type="GO" id="GO:0016491">
    <property type="term" value="F:oxidoreductase activity"/>
    <property type="evidence" value="ECO:0007669"/>
    <property type="project" value="UniProtKB-ARBA"/>
</dbReference>
<comment type="caution">
    <text evidence="2">The sequence shown here is derived from an EMBL/GenBank/DDBJ whole genome shotgun (WGS) entry which is preliminary data.</text>
</comment>
<evidence type="ECO:0000259" key="1">
    <source>
        <dbReference type="Pfam" id="PF02754"/>
    </source>
</evidence>
<protein>
    <recommendedName>
        <fullName evidence="1">Cysteine-rich domain-containing protein</fullName>
    </recommendedName>
</protein>
<proteinExistence type="predicted"/>
<dbReference type="Pfam" id="PF02754">
    <property type="entry name" value="CCG"/>
    <property type="match status" value="1"/>
</dbReference>
<accession>A0A1U7JCH6</accession>
<reference evidence="2 3" key="1">
    <citation type="submission" date="2016-03" db="EMBL/GenBank/DDBJ databases">
        <title>Genome sequence of Nesiotobacter sp. nov., a moderately halophilic alphaproteobacterium isolated from the Yellow Sea, China.</title>
        <authorList>
            <person name="Zhang G."/>
            <person name="Zhang R."/>
        </authorList>
    </citation>
    <scope>NUCLEOTIDE SEQUENCE [LARGE SCALE GENOMIC DNA]</scope>
    <source>
        <strain evidence="2 3">WB1-6</strain>
    </source>
</reference>
<evidence type="ECO:0000313" key="3">
    <source>
        <dbReference type="Proteomes" id="UP000185783"/>
    </source>
</evidence>
<dbReference type="AlphaFoldDB" id="A0A1U7JCH6"/>